<dbReference type="InterPro" id="IPR027417">
    <property type="entry name" value="P-loop_NTPase"/>
</dbReference>
<dbReference type="EMBL" id="BAABGN010000001">
    <property type="protein sequence ID" value="GAA4415484.1"/>
    <property type="molecule type" value="Genomic_DNA"/>
</dbReference>
<reference evidence="3" key="1">
    <citation type="journal article" date="2019" name="Int. J. Syst. Evol. Microbiol.">
        <title>The Global Catalogue of Microorganisms (GCM) 10K type strain sequencing project: providing services to taxonomists for standard genome sequencing and annotation.</title>
        <authorList>
            <consortium name="The Broad Institute Genomics Platform"/>
            <consortium name="The Broad Institute Genome Sequencing Center for Infectious Disease"/>
            <person name="Wu L."/>
            <person name="Ma J."/>
        </authorList>
    </citation>
    <scope>NUCLEOTIDE SEQUENCE [LARGE SCALE GENOMIC DNA]</scope>
    <source>
        <strain evidence="3">JCM 17810</strain>
    </source>
</reference>
<sequence>MISQLPAPIFVGGLQRSGTTLVGRLVAQHPAVTGLVGTHTGEDEGQFVQDVYLTDHEMGSRRGSKRGLTMRWAYHPEAHLTEDDLPSRPDAAERLVAAWSAYFEEPTAAAFVEKSPSNLTRTRFLQATFPAARFVILTRNPVVQALATRKWLTRRMQVGSNFAPVIEHWLEAMSIYERDEPHLEESLVVRYEHLLSNPQGTMDRIWSHLGLESIDVLKGIRNENDKYVEYWAAMQQGIRGARALHPLNPRTRRLSILPRSAERIVVPATGKRSARHLRETLDHRIAHFGYSLDDLTAASTWPDPVPW</sequence>
<dbReference type="PANTHER" id="PTHR12788:SF10">
    <property type="entry name" value="PROTEIN-TYROSINE SULFOTRANSFERASE"/>
    <property type="match status" value="1"/>
</dbReference>
<dbReference type="InterPro" id="IPR026634">
    <property type="entry name" value="TPST-like"/>
</dbReference>
<keyword evidence="1" id="KW-0808">Transferase</keyword>
<keyword evidence="3" id="KW-1185">Reference proteome</keyword>
<dbReference type="SUPFAM" id="SSF52540">
    <property type="entry name" value="P-loop containing nucleoside triphosphate hydrolases"/>
    <property type="match status" value="1"/>
</dbReference>
<name>A0ABP8KTG3_9MICO</name>
<dbReference type="PANTHER" id="PTHR12788">
    <property type="entry name" value="PROTEIN-TYROSINE SULFOTRANSFERASE 2"/>
    <property type="match status" value="1"/>
</dbReference>
<dbReference type="RefSeq" id="WP_345214607.1">
    <property type="nucleotide sequence ID" value="NZ_BAABGN010000001.1"/>
</dbReference>
<comment type="caution">
    <text evidence="2">The sequence shown here is derived from an EMBL/GenBank/DDBJ whole genome shotgun (WGS) entry which is preliminary data.</text>
</comment>
<proteinExistence type="predicted"/>
<organism evidence="2 3">
    <name type="scientific">Georgenia halophila</name>
    <dbReference type="NCBI Taxonomy" id="620889"/>
    <lineage>
        <taxon>Bacteria</taxon>
        <taxon>Bacillati</taxon>
        <taxon>Actinomycetota</taxon>
        <taxon>Actinomycetes</taxon>
        <taxon>Micrococcales</taxon>
        <taxon>Bogoriellaceae</taxon>
        <taxon>Georgenia</taxon>
    </lineage>
</organism>
<evidence type="ECO:0008006" key="4">
    <source>
        <dbReference type="Google" id="ProtNLM"/>
    </source>
</evidence>
<accession>A0ABP8KTG3</accession>
<gene>
    <name evidence="2" type="ORF">GCM10023169_01840</name>
</gene>
<dbReference type="Gene3D" id="3.40.50.300">
    <property type="entry name" value="P-loop containing nucleotide triphosphate hydrolases"/>
    <property type="match status" value="1"/>
</dbReference>
<evidence type="ECO:0000313" key="2">
    <source>
        <dbReference type="EMBL" id="GAA4415484.1"/>
    </source>
</evidence>
<evidence type="ECO:0000313" key="3">
    <source>
        <dbReference type="Proteomes" id="UP001500622"/>
    </source>
</evidence>
<dbReference type="Pfam" id="PF13469">
    <property type="entry name" value="Sulfotransfer_3"/>
    <property type="match status" value="1"/>
</dbReference>
<dbReference type="Proteomes" id="UP001500622">
    <property type="component" value="Unassembled WGS sequence"/>
</dbReference>
<evidence type="ECO:0000256" key="1">
    <source>
        <dbReference type="ARBA" id="ARBA00022679"/>
    </source>
</evidence>
<protein>
    <recommendedName>
        <fullName evidence="4">Sulfotransferase family protein</fullName>
    </recommendedName>
</protein>